<keyword evidence="1" id="KW-1133">Transmembrane helix</keyword>
<sequence>MDLAAVRRWWPLAAVLVLLFVTSLAATRSEAQLDEIVRDQPVDDTPILPTTVPSAQATQVPEPEPARGLPDWVGTVALVLFGVVAAVLVGLVIYAVIRDRRAKKGRNPKKRKRANDQRTAEELVAAALDAGLEELSDTDRDPRRAVIACWVRMEQAAAAAGTPRHPGDSPTDLVGRLLNEQQVDAAVLAALLEVYRQARYATHTVDDQMRRQAREALQRVRADLGVPAEVRAG</sequence>
<dbReference type="Proteomes" id="UP000609879">
    <property type="component" value="Unassembled WGS sequence"/>
</dbReference>
<keyword evidence="1" id="KW-0812">Transmembrane</keyword>
<keyword evidence="4" id="KW-1185">Reference proteome</keyword>
<evidence type="ECO:0000259" key="2">
    <source>
        <dbReference type="Pfam" id="PF13559"/>
    </source>
</evidence>
<keyword evidence="1" id="KW-0472">Membrane</keyword>
<dbReference type="EMBL" id="BOMI01000051">
    <property type="protein sequence ID" value="GID74195.1"/>
    <property type="molecule type" value="Genomic_DNA"/>
</dbReference>
<organism evidence="3 4">
    <name type="scientific">Paractinoplanes deccanensis</name>
    <dbReference type="NCBI Taxonomy" id="113561"/>
    <lineage>
        <taxon>Bacteria</taxon>
        <taxon>Bacillati</taxon>
        <taxon>Actinomycetota</taxon>
        <taxon>Actinomycetes</taxon>
        <taxon>Micromonosporales</taxon>
        <taxon>Micromonosporaceae</taxon>
        <taxon>Paractinoplanes</taxon>
    </lineage>
</organism>
<evidence type="ECO:0000256" key="1">
    <source>
        <dbReference type="SAM" id="Phobius"/>
    </source>
</evidence>
<name>A0ABQ3Y2J7_9ACTN</name>
<proteinExistence type="predicted"/>
<dbReference type="InterPro" id="IPR025403">
    <property type="entry name" value="TgpA-like_C"/>
</dbReference>
<evidence type="ECO:0000313" key="4">
    <source>
        <dbReference type="Proteomes" id="UP000609879"/>
    </source>
</evidence>
<protein>
    <recommendedName>
        <fullName evidence="2">Protein-glutamine gamma-glutamyltransferase-like C-terminal domain-containing protein</fullName>
    </recommendedName>
</protein>
<dbReference type="Pfam" id="PF13559">
    <property type="entry name" value="DUF4129"/>
    <property type="match status" value="1"/>
</dbReference>
<gene>
    <name evidence="3" type="ORF">Ade02nite_28360</name>
</gene>
<evidence type="ECO:0000313" key="3">
    <source>
        <dbReference type="EMBL" id="GID74195.1"/>
    </source>
</evidence>
<comment type="caution">
    <text evidence="3">The sequence shown here is derived from an EMBL/GenBank/DDBJ whole genome shotgun (WGS) entry which is preliminary data.</text>
</comment>
<reference evidence="3 4" key="1">
    <citation type="submission" date="2021-01" db="EMBL/GenBank/DDBJ databases">
        <title>Whole genome shotgun sequence of Actinoplanes deccanensis NBRC 13994.</title>
        <authorList>
            <person name="Komaki H."/>
            <person name="Tamura T."/>
        </authorList>
    </citation>
    <scope>NUCLEOTIDE SEQUENCE [LARGE SCALE GENOMIC DNA]</scope>
    <source>
        <strain evidence="3 4">NBRC 13994</strain>
    </source>
</reference>
<dbReference type="RefSeq" id="WP_203762176.1">
    <property type="nucleotide sequence ID" value="NZ_BAAABO010000037.1"/>
</dbReference>
<feature type="domain" description="Protein-glutamine gamma-glutamyltransferase-like C-terminal" evidence="2">
    <location>
        <begin position="149"/>
        <end position="218"/>
    </location>
</feature>
<accession>A0ABQ3Y2J7</accession>
<feature type="transmembrane region" description="Helical" evidence="1">
    <location>
        <begin position="72"/>
        <end position="97"/>
    </location>
</feature>